<evidence type="ECO:0000313" key="3">
    <source>
        <dbReference type="Proteomes" id="UP000001203"/>
    </source>
</evidence>
<dbReference type="HOGENOM" id="CLU_1841804_0_0_3"/>
<dbReference type="GO" id="GO:0004521">
    <property type="term" value="F:RNA endonuclease activity"/>
    <property type="evidence" value="ECO:0007669"/>
    <property type="project" value="InterPro"/>
</dbReference>
<dbReference type="InterPro" id="IPR029060">
    <property type="entry name" value="PIN-like_dom_sf"/>
</dbReference>
<reference evidence="2 3" key="1">
    <citation type="journal article" date="2008" name="Proc. Natl. Acad. Sci. U.S.A.">
        <title>The genome of Cyanothece 51142, a unicellular diazotrophic cyanobacterium important in the marine nitrogen cycle.</title>
        <authorList>
            <person name="Welsh E.A."/>
            <person name="Liberton M."/>
            <person name="Stoeckel J."/>
            <person name="Loh T."/>
            <person name="Elvitigala T."/>
            <person name="Wang C."/>
            <person name="Wollam A."/>
            <person name="Fulton R.S."/>
            <person name="Clifton S.W."/>
            <person name="Jacobs J.M."/>
            <person name="Aurora R."/>
            <person name="Ghosh B.K."/>
            <person name="Sherman L.A."/>
            <person name="Smith R.D."/>
            <person name="Wilson R.K."/>
            <person name="Pakrasi H.B."/>
        </authorList>
    </citation>
    <scope>NUCLEOTIDE SEQUENCE [LARGE SCALE GENOMIC DNA]</scope>
    <source>
        <strain evidence="3">ATCC 51142 / BH68</strain>
    </source>
</reference>
<dbReference type="EMBL" id="CP000806">
    <property type="protein sequence ID" value="ACB52197.1"/>
    <property type="molecule type" value="Genomic_DNA"/>
</dbReference>
<keyword evidence="3" id="KW-1185">Reference proteome</keyword>
<dbReference type="AlphaFoldDB" id="B1WV00"/>
<dbReference type="Proteomes" id="UP000001203">
    <property type="component" value="Chromosome circular"/>
</dbReference>
<dbReference type="PANTHER" id="PTHR42188:SF1">
    <property type="entry name" value="23S RRNA-SPECIFIC ENDONUCLEASE VAPC20"/>
    <property type="match status" value="1"/>
</dbReference>
<dbReference type="KEGG" id="cyt:cce_2849"/>
<name>B1WV00_CROS5</name>
<dbReference type="InterPro" id="IPR039018">
    <property type="entry name" value="VapC20-like"/>
</dbReference>
<protein>
    <recommendedName>
        <fullName evidence="1">PIN domain-containing protein</fullName>
    </recommendedName>
</protein>
<proteinExistence type="predicted"/>
<evidence type="ECO:0000313" key="2">
    <source>
        <dbReference type="EMBL" id="ACB52197.1"/>
    </source>
</evidence>
<dbReference type="Pfam" id="PF01850">
    <property type="entry name" value="PIN"/>
    <property type="match status" value="1"/>
</dbReference>
<gene>
    <name evidence="2" type="ordered locus">cce_2849</name>
</gene>
<evidence type="ECO:0000259" key="1">
    <source>
        <dbReference type="Pfam" id="PF01850"/>
    </source>
</evidence>
<dbReference type="PANTHER" id="PTHR42188">
    <property type="entry name" value="23S RRNA-SPECIFIC ENDONUCLEASE VAPC20"/>
    <property type="match status" value="1"/>
</dbReference>
<organism evidence="2 3">
    <name type="scientific">Crocosphaera subtropica (strain ATCC 51142 / BH68)</name>
    <name type="common">Cyanothece sp. (strain ATCC 51142)</name>
    <dbReference type="NCBI Taxonomy" id="43989"/>
    <lineage>
        <taxon>Bacteria</taxon>
        <taxon>Bacillati</taxon>
        <taxon>Cyanobacteriota</taxon>
        <taxon>Cyanophyceae</taxon>
        <taxon>Oscillatoriophycideae</taxon>
        <taxon>Chroococcales</taxon>
        <taxon>Aphanothecaceae</taxon>
        <taxon>Crocosphaera</taxon>
        <taxon>Crocosphaera subtropica</taxon>
    </lineage>
</organism>
<dbReference type="GO" id="GO:0016075">
    <property type="term" value="P:rRNA catabolic process"/>
    <property type="evidence" value="ECO:0007669"/>
    <property type="project" value="TreeGrafter"/>
</dbReference>
<dbReference type="Gene3D" id="3.40.50.1010">
    <property type="entry name" value="5'-nuclease"/>
    <property type="match status" value="1"/>
</dbReference>
<feature type="domain" description="PIN" evidence="1">
    <location>
        <begin position="31"/>
        <end position="103"/>
    </location>
</feature>
<dbReference type="InterPro" id="IPR002716">
    <property type="entry name" value="PIN_dom"/>
</dbReference>
<sequence>MLGFTIVLPNLPSFRLLLRIGMTFLNSRYLHQKAVEVGQKLLTSNKIQLIHVDEDLFFQGWDVFEKYEDKSYSLTDCISFVVMHKLDINEVLTFDNHFRQAGFKNYLISREMLFSVMVESPPRRCCSSRLRLQGFFSYH</sequence>
<accession>B1WV00</accession>
<dbReference type="eggNOG" id="COG2402">
    <property type="taxonomic scope" value="Bacteria"/>
</dbReference>
<dbReference type="SUPFAM" id="SSF88723">
    <property type="entry name" value="PIN domain-like"/>
    <property type="match status" value="1"/>
</dbReference>
<dbReference type="STRING" id="43989.cce_2849"/>